<dbReference type="Pfam" id="PF05057">
    <property type="entry name" value="DUF676"/>
    <property type="match status" value="1"/>
</dbReference>
<evidence type="ECO:0000259" key="1">
    <source>
        <dbReference type="Pfam" id="PF05057"/>
    </source>
</evidence>
<proteinExistence type="predicted"/>
<dbReference type="STRING" id="1304281.ACM44_06900"/>
<sequence>MKKFYTRILQIIFFNFSIVFVVSQTKTYTQSMDSLLVYLDKSQMMTPILYDRVFSFTDIDRAVKDTVSSDYFVQSWSELYRAHNNAPFLNPDQLKDMSKQSAKVNNVEIGLLNLKFDYLNFGDQNNPNININDGYFRNVPGKNPFSQKTISIAAPIYSQFNSGAVTFSLKNDFVVQDESIPKVTSINVDIGNGTTQTFQVNGFASKPINPPVVITYTSSGKKNLKFTLIFSDNTTKILYSSIDVNIPQTGNAPSGTYNEWENFIGVNGINNTIPFQGYGENSATSGKLEYRTYYNTISNPGYDPVTKTFSIQPKLRNPVYILDGYDPGDKISIDMLYGFMAYDIDNIPNNGNEKNLIEDMRDNGFDVTLVNFPNGADFIERNAMAVVALLQRENLKLQENGSSNQIALIGPSMGGLVSRYALAYMEKNNIPHNTRLWVSYDAPHLGANIPISAQSNLYFYGFLGGNEVAKTKYSENFFSPAAREMLIEQLDAANPMKGVGGQNNGDPVRNLFRQNLINNGVANSNGFPQLSRNIAISNGNTDMTKNVNDGQCLLEMAAFKKILGFNYKAATLVDYALPSYTTNALNFEGKYTKTGWFTNGNIFSITILNTKVYRTNNNFHGSMDAVQGSKYNTMMIMKESFEEPLNQMTSFHEWRQGPYYHTFMPTVSTLSLKNPNFNWNDDISRNLLCNNEIPFNTYFVTSQNDMHVAFDQEIANWLSEEIKGNFQSPHLSLKNVTLSATKTNLCVNETFHVQTNVTLLCNLPSNYYWTVSNNLQLIGSNTSSVIEVKALQNGYGFVELNFDNGQKVTQKIWVGASSLQIEPASNNTNYVTFYAVSSNPNLTLEQQGITSENVKWKRLDNGVIKTGYSYFANAPGYNWSFDVEVKATNSCGTYTTYATISPPPPVDCTIYKLTKNGNSEDYSVSKQVEPPCPTAPNGSGRQIDEYQITVANSMGVIVISKTGDGFDMSGFPTGMYVVNIQKDNQVVINQTIIKN</sequence>
<dbReference type="EMBL" id="LFNG01000008">
    <property type="protein sequence ID" value="KMQ71345.1"/>
    <property type="molecule type" value="Genomic_DNA"/>
</dbReference>
<dbReference type="Proteomes" id="UP000035900">
    <property type="component" value="Unassembled WGS sequence"/>
</dbReference>
<dbReference type="RefSeq" id="WP_048499306.1">
    <property type="nucleotide sequence ID" value="NZ_LFNG01000008.1"/>
</dbReference>
<evidence type="ECO:0000313" key="3">
    <source>
        <dbReference type="Proteomes" id="UP000035900"/>
    </source>
</evidence>
<evidence type="ECO:0000313" key="2">
    <source>
        <dbReference type="EMBL" id="KMQ71345.1"/>
    </source>
</evidence>
<dbReference type="InterPro" id="IPR029058">
    <property type="entry name" value="AB_hydrolase_fold"/>
</dbReference>
<dbReference type="OrthoDB" id="4535652at2"/>
<dbReference type="Gene3D" id="3.40.50.1820">
    <property type="entry name" value="alpha/beta hydrolase"/>
    <property type="match status" value="1"/>
</dbReference>
<dbReference type="AlphaFoldDB" id="A0A0J7LQL8"/>
<feature type="domain" description="DUF676" evidence="1">
    <location>
        <begin position="395"/>
        <end position="449"/>
    </location>
</feature>
<keyword evidence="3" id="KW-1185">Reference proteome</keyword>
<dbReference type="SUPFAM" id="SSF53474">
    <property type="entry name" value="alpha/beta-Hydrolases"/>
    <property type="match status" value="1"/>
</dbReference>
<comment type="caution">
    <text evidence="2">The sequence shown here is derived from an EMBL/GenBank/DDBJ whole genome shotgun (WGS) entry which is preliminary data.</text>
</comment>
<organism evidence="2 3">
    <name type="scientific">Chryseobacterium koreense CCUG 49689</name>
    <dbReference type="NCBI Taxonomy" id="1304281"/>
    <lineage>
        <taxon>Bacteria</taxon>
        <taxon>Pseudomonadati</taxon>
        <taxon>Bacteroidota</taxon>
        <taxon>Flavobacteriia</taxon>
        <taxon>Flavobacteriales</taxon>
        <taxon>Weeksellaceae</taxon>
        <taxon>Chryseobacterium group</taxon>
        <taxon>Chryseobacterium</taxon>
    </lineage>
</organism>
<accession>A0A0J7LQL8</accession>
<name>A0A0J7LQL8_9FLAO</name>
<gene>
    <name evidence="2" type="ORF">ACM44_06900</name>
</gene>
<protein>
    <recommendedName>
        <fullName evidence="1">DUF676 domain-containing protein</fullName>
    </recommendedName>
</protein>
<dbReference type="PATRIC" id="fig|1304281.5.peg.1479"/>
<dbReference type="InterPro" id="IPR007751">
    <property type="entry name" value="DUF676_lipase-like"/>
</dbReference>
<reference evidence="2 3" key="1">
    <citation type="journal article" date="2004" name="Int. J. Syst. Evol. Microbiol.">
        <title>Kaistella koreensis gen. nov., sp. nov., a novel member of the Chryseobacterium-Bergeyella-Riemerella branch.</title>
        <authorList>
            <person name="Kim M.K."/>
            <person name="Im W.T."/>
            <person name="Shin Y.K."/>
            <person name="Lim J.H."/>
            <person name="Kim S.H."/>
            <person name="Lee B.C."/>
            <person name="Park M.Y."/>
            <person name="Lee K.Y."/>
            <person name="Lee S.T."/>
        </authorList>
    </citation>
    <scope>NUCLEOTIDE SEQUENCE [LARGE SCALE GENOMIC DNA]</scope>
    <source>
        <strain evidence="2 3">CCUG 49689</strain>
    </source>
</reference>